<name>A0A6C0EE96_9ZZZZ</name>
<protein>
    <submittedName>
        <fullName evidence="1">Uncharacterized protein</fullName>
    </submittedName>
</protein>
<organism evidence="1">
    <name type="scientific">viral metagenome</name>
    <dbReference type="NCBI Taxonomy" id="1070528"/>
    <lineage>
        <taxon>unclassified sequences</taxon>
        <taxon>metagenomes</taxon>
        <taxon>organismal metagenomes</taxon>
    </lineage>
</organism>
<dbReference type="EMBL" id="MN739773">
    <property type="protein sequence ID" value="QHT25665.1"/>
    <property type="molecule type" value="Genomic_DNA"/>
</dbReference>
<reference evidence="1" key="1">
    <citation type="journal article" date="2020" name="Nature">
        <title>Giant virus diversity and host interactions through global metagenomics.</title>
        <authorList>
            <person name="Schulz F."/>
            <person name="Roux S."/>
            <person name="Paez-Espino D."/>
            <person name="Jungbluth S."/>
            <person name="Walsh D.A."/>
            <person name="Denef V.J."/>
            <person name="McMahon K.D."/>
            <person name="Konstantinidis K.T."/>
            <person name="Eloe-Fadrosh E.A."/>
            <person name="Kyrpides N.C."/>
            <person name="Woyke T."/>
        </authorList>
    </citation>
    <scope>NUCLEOTIDE SEQUENCE</scope>
    <source>
        <strain evidence="1">GVMAG-M-3300023179-27</strain>
    </source>
</reference>
<proteinExistence type="predicted"/>
<dbReference type="AlphaFoldDB" id="A0A6C0EE96"/>
<sequence>MERIKKREVFLLLLIIITFNNIYNSTLVKTVFFKVYFVIILL</sequence>
<evidence type="ECO:0000313" key="1">
    <source>
        <dbReference type="EMBL" id="QHT25665.1"/>
    </source>
</evidence>
<accession>A0A6C0EE96</accession>